<keyword evidence="1" id="KW-1133">Transmembrane helix</keyword>
<keyword evidence="1" id="KW-0472">Membrane</keyword>
<dbReference type="Proteomes" id="UP000092671">
    <property type="component" value="Unassembled WGS sequence"/>
</dbReference>
<dbReference type="EMBL" id="LZDN01000010">
    <property type="protein sequence ID" value="OBX50974.1"/>
    <property type="molecule type" value="Genomic_DNA"/>
</dbReference>
<keyword evidence="1" id="KW-0812">Transmembrane</keyword>
<feature type="transmembrane region" description="Helical" evidence="1">
    <location>
        <begin position="36"/>
        <end position="54"/>
    </location>
</feature>
<feature type="transmembrane region" description="Helical" evidence="1">
    <location>
        <begin position="6"/>
        <end position="29"/>
    </location>
</feature>
<evidence type="ECO:0000313" key="2">
    <source>
        <dbReference type="EMBL" id="OBX50974.1"/>
    </source>
</evidence>
<dbReference type="AlphaFoldDB" id="A0A1B8PJZ4"/>
<reference evidence="2 3" key="1">
    <citation type="submission" date="2016-06" db="EMBL/GenBank/DDBJ databases">
        <title>Draft genome of Moraxella nonliquefaciens CCUG 60284.</title>
        <authorList>
            <person name="Salva-Serra F."/>
            <person name="Engstrom-Jakobsson H."/>
            <person name="Thorell K."/>
            <person name="Gonzales-Siles L."/>
            <person name="Karlsson R."/>
            <person name="Boulund F."/>
            <person name="Engstrand L."/>
            <person name="Kristiansson E."/>
            <person name="Moore E."/>
        </authorList>
    </citation>
    <scope>NUCLEOTIDE SEQUENCE [LARGE SCALE GENOMIC DNA]</scope>
    <source>
        <strain evidence="2 3">CCUG 60284</strain>
    </source>
</reference>
<dbReference type="OrthoDB" id="9899920at2"/>
<name>A0A1B8PJZ4_MORNO</name>
<proteinExistence type="predicted"/>
<protein>
    <submittedName>
        <fullName evidence="2">Uncharacterized protein</fullName>
    </submittedName>
</protein>
<comment type="caution">
    <text evidence="2">The sequence shown here is derived from an EMBL/GenBank/DDBJ whole genome shotgun (WGS) entry which is preliminary data.</text>
</comment>
<accession>A0A1B8PJZ4</accession>
<organism evidence="2 3">
    <name type="scientific">Moraxella nonliquefaciens</name>
    <dbReference type="NCBI Taxonomy" id="478"/>
    <lineage>
        <taxon>Bacteria</taxon>
        <taxon>Pseudomonadati</taxon>
        <taxon>Pseudomonadota</taxon>
        <taxon>Gammaproteobacteria</taxon>
        <taxon>Moraxellales</taxon>
        <taxon>Moraxellaceae</taxon>
        <taxon>Moraxella</taxon>
    </lineage>
</organism>
<sequence>MKLELLPYFYAFSMWIIIIYTYIILAKLIKIKTKNFIILSFTLLIILLTYNILLQQESKNQTQIRFYFLLENIEQYKILHGKFPNDLSHLQDVNNDYYSWCSKDSSNKIPGKGLCYYYIKNGEFTLEVIGDYNDWYYNSNTKKILENNFDRHGL</sequence>
<gene>
    <name evidence="2" type="ORF">A9Z60_08815</name>
</gene>
<evidence type="ECO:0000256" key="1">
    <source>
        <dbReference type="SAM" id="Phobius"/>
    </source>
</evidence>
<dbReference type="RefSeq" id="WP_003662480.1">
    <property type="nucleotide sequence ID" value="NZ_LZDM01000042.1"/>
</dbReference>
<evidence type="ECO:0000313" key="3">
    <source>
        <dbReference type="Proteomes" id="UP000092671"/>
    </source>
</evidence>